<keyword evidence="7" id="KW-1185">Reference proteome</keyword>
<feature type="region of interest" description="Disordered" evidence="4">
    <location>
        <begin position="477"/>
        <end position="497"/>
    </location>
</feature>
<dbReference type="PROSITE" id="PS00138">
    <property type="entry name" value="SUBTILASE_SER"/>
    <property type="match status" value="1"/>
</dbReference>
<dbReference type="InterPro" id="IPR036852">
    <property type="entry name" value="Peptidase_S8/S53_dom_sf"/>
</dbReference>
<feature type="domain" description="Peptidase S53" evidence="5">
    <location>
        <begin position="88"/>
        <end position="438"/>
    </location>
</feature>
<name>A0ABZ2KKN2_9BACT</name>
<dbReference type="SUPFAM" id="SSF52743">
    <property type="entry name" value="Subtilisin-like"/>
    <property type="match status" value="1"/>
</dbReference>
<evidence type="ECO:0000313" key="6">
    <source>
        <dbReference type="EMBL" id="WXA98629.1"/>
    </source>
</evidence>
<accession>A0ABZ2KKN2</accession>
<dbReference type="PANTHER" id="PTHR14218">
    <property type="entry name" value="PROTEASE S8 TRIPEPTIDYL PEPTIDASE I CLN2"/>
    <property type="match status" value="1"/>
</dbReference>
<dbReference type="RefSeq" id="WP_394849244.1">
    <property type="nucleotide sequence ID" value="NZ_CP089982.1"/>
</dbReference>
<dbReference type="InterPro" id="IPR023828">
    <property type="entry name" value="Peptidase_S8_Ser-AS"/>
</dbReference>
<dbReference type="InterPro" id="IPR030400">
    <property type="entry name" value="Sedolisin_dom"/>
</dbReference>
<gene>
    <name evidence="6" type="ORF">LZC95_17570</name>
</gene>
<protein>
    <submittedName>
        <fullName evidence="6">S8 family serine peptidase</fullName>
    </submittedName>
</protein>
<evidence type="ECO:0000256" key="4">
    <source>
        <dbReference type="SAM" id="MobiDB-lite"/>
    </source>
</evidence>
<evidence type="ECO:0000256" key="3">
    <source>
        <dbReference type="ARBA" id="ARBA00022825"/>
    </source>
</evidence>
<reference evidence="6 7" key="1">
    <citation type="submission" date="2021-12" db="EMBL/GenBank/DDBJ databases">
        <title>Discovery of the Pendulisporaceae a myxobacterial family with distinct sporulation behavior and unique specialized metabolism.</title>
        <authorList>
            <person name="Garcia R."/>
            <person name="Popoff A."/>
            <person name="Bader C.D."/>
            <person name="Loehr J."/>
            <person name="Walesch S."/>
            <person name="Walt C."/>
            <person name="Boldt J."/>
            <person name="Bunk B."/>
            <person name="Haeckl F.J.F.P.J."/>
            <person name="Gunesch A.P."/>
            <person name="Birkelbach J."/>
            <person name="Nuebel U."/>
            <person name="Pietschmann T."/>
            <person name="Bach T."/>
            <person name="Mueller R."/>
        </authorList>
    </citation>
    <scope>NUCLEOTIDE SEQUENCE [LARGE SCALE GENOMIC DNA]</scope>
    <source>
        <strain evidence="6 7">MSr12523</strain>
    </source>
</reference>
<dbReference type="Proteomes" id="UP001379533">
    <property type="component" value="Chromosome"/>
</dbReference>
<evidence type="ECO:0000256" key="1">
    <source>
        <dbReference type="ARBA" id="ARBA00022670"/>
    </source>
</evidence>
<dbReference type="PANTHER" id="PTHR14218:SF15">
    <property type="entry name" value="TRIPEPTIDYL-PEPTIDASE 1"/>
    <property type="match status" value="1"/>
</dbReference>
<keyword evidence="3" id="KW-0720">Serine protease</keyword>
<evidence type="ECO:0000256" key="2">
    <source>
        <dbReference type="ARBA" id="ARBA00022801"/>
    </source>
</evidence>
<dbReference type="Gene3D" id="3.40.50.200">
    <property type="entry name" value="Peptidase S8/S53 domain"/>
    <property type="match status" value="1"/>
</dbReference>
<dbReference type="EMBL" id="CP089982">
    <property type="protein sequence ID" value="WXA98629.1"/>
    <property type="molecule type" value="Genomic_DNA"/>
</dbReference>
<evidence type="ECO:0000313" key="7">
    <source>
        <dbReference type="Proteomes" id="UP001379533"/>
    </source>
</evidence>
<sequence>MLRWVRWASLGLISALGGLPIACSESAKTEKSRVPSSGEPEALEQALAKVVDTPSRDACPYVPGTVRCYAKLQTDSAGNVVAAASPRGYGPDELRQAYRVPSSGTRTGTIGIINAYDSPSAESDLATYREQYGLPPCTTENGCFKKVNQNGAPSPLPKSGHAGWASEIALDLDMASAMCPSCRLLLVLGNTPTLTDLGTAVNTAVRLGADVVSNSYGGVEAEEENDASPEEIRDADRLYFSNHPGVGIFAASGDWAYGHGTSYPASGKNVIGVGGTRLVRSLSLRGWAEVAWSQTGSGCSTRIAKPLWANDGDCPNKTVADVSAVSDPATGVAVYDTFGGGDAGWMVIGGTSAATPIVAAIFLMAGKASATGAFVWQNTSRFYDVTSGDNGSGTPEGGISCIAGENGSYLCNAKVGFDGPTGWGSPNTRALLEATIDDAGAVPIEDDAGPADSGTGTDASMVDANVVIPPLMDASFGPSKADASSAHGASSSTGYGGGNSGCSVSTGAGEHAPTAGVLFAMTGILAARRRRKLMR</sequence>
<evidence type="ECO:0000259" key="5">
    <source>
        <dbReference type="PROSITE" id="PS51695"/>
    </source>
</evidence>
<feature type="compositionally biased region" description="Low complexity" evidence="4">
    <location>
        <begin position="479"/>
        <end position="493"/>
    </location>
</feature>
<organism evidence="6 7">
    <name type="scientific">Pendulispora brunnea</name>
    <dbReference type="NCBI Taxonomy" id="2905690"/>
    <lineage>
        <taxon>Bacteria</taxon>
        <taxon>Pseudomonadati</taxon>
        <taxon>Myxococcota</taxon>
        <taxon>Myxococcia</taxon>
        <taxon>Myxococcales</taxon>
        <taxon>Sorangiineae</taxon>
        <taxon>Pendulisporaceae</taxon>
        <taxon>Pendulispora</taxon>
    </lineage>
</organism>
<dbReference type="InterPro" id="IPR050819">
    <property type="entry name" value="Tripeptidyl-peptidase_I"/>
</dbReference>
<keyword evidence="1" id="KW-0645">Protease</keyword>
<dbReference type="PROSITE" id="PS51695">
    <property type="entry name" value="SEDOLISIN"/>
    <property type="match status" value="1"/>
</dbReference>
<keyword evidence="2" id="KW-0378">Hydrolase</keyword>
<proteinExistence type="predicted"/>